<accession>A0AAN9VVQ7</accession>
<evidence type="ECO:0000256" key="1">
    <source>
        <dbReference type="ARBA" id="ARBA00006623"/>
    </source>
</evidence>
<evidence type="ECO:0000259" key="2">
    <source>
        <dbReference type="Pfam" id="PF05603"/>
    </source>
</evidence>
<reference evidence="4 5" key="1">
    <citation type="submission" date="2024-03" db="EMBL/GenBank/DDBJ databases">
        <title>The genome assembly and annotation of the cricket Gryllus longicercus Weissman &amp; Gray.</title>
        <authorList>
            <person name="Szrajer S."/>
            <person name="Gray D."/>
            <person name="Ylla G."/>
        </authorList>
    </citation>
    <scope>NUCLEOTIDE SEQUENCE [LARGE SCALE GENOMIC DNA]</scope>
    <source>
        <strain evidence="4">DAG 2021-001</strain>
        <tissue evidence="4">Whole body minus gut</tissue>
    </source>
</reference>
<dbReference type="Pfam" id="PF21057">
    <property type="entry name" value="Hikeshi-like_C"/>
    <property type="match status" value="1"/>
</dbReference>
<gene>
    <name evidence="4" type="ORF">R5R35_002534</name>
</gene>
<comment type="caution">
    <text evidence="4">The sequence shown here is derived from an EMBL/GenBank/DDBJ whole genome shotgun (WGS) entry which is preliminary data.</text>
</comment>
<dbReference type="InterPro" id="IPR008493">
    <property type="entry name" value="Hikeshi-like_N"/>
</dbReference>
<dbReference type="InterPro" id="IPR048364">
    <property type="entry name" value="Hikeshi-like_C"/>
</dbReference>
<protein>
    <recommendedName>
        <fullName evidence="6">Hikeshi-like domain-containing protein</fullName>
    </recommendedName>
</protein>
<dbReference type="GO" id="GO:0030544">
    <property type="term" value="F:Hsp70 protein binding"/>
    <property type="evidence" value="ECO:0007669"/>
    <property type="project" value="TreeGrafter"/>
</dbReference>
<dbReference type="PANTHER" id="PTHR12925">
    <property type="entry name" value="HIKESHI FAMILY MEMBER"/>
    <property type="match status" value="1"/>
</dbReference>
<comment type="similarity">
    <text evidence="1">Belongs to the OPI10 family.</text>
</comment>
<sequence>MFGVLVTGRLVQTDFEQVSPTRCVSTIVDADSINHIVVFLTGIQPFPEGTGGLVYFSWPDENAPPTWQLLGHISNEKPSAIFKISNLKKGSQFSEEMVMFGMQQQSHLARIGISVEPLQEVQQQSANVASEMNNVVHLFGQKMLENFVNYTSSFVVSPAQIIPNANESYIPLSTMQTWYNNFLRKLQQNPNFWRL</sequence>
<dbReference type="EMBL" id="JAZDUA010000087">
    <property type="protein sequence ID" value="KAK7868732.1"/>
    <property type="molecule type" value="Genomic_DNA"/>
</dbReference>
<name>A0AAN9VVQ7_9ORTH</name>
<dbReference type="GO" id="GO:0005829">
    <property type="term" value="C:cytosol"/>
    <property type="evidence" value="ECO:0007669"/>
    <property type="project" value="TreeGrafter"/>
</dbReference>
<dbReference type="Pfam" id="PF05603">
    <property type="entry name" value="Hikeshi-like_N"/>
    <property type="match status" value="1"/>
</dbReference>
<evidence type="ECO:0000313" key="5">
    <source>
        <dbReference type="Proteomes" id="UP001378592"/>
    </source>
</evidence>
<evidence type="ECO:0000259" key="3">
    <source>
        <dbReference type="Pfam" id="PF21057"/>
    </source>
</evidence>
<dbReference type="InterPro" id="IPR031318">
    <property type="entry name" value="OPI10"/>
</dbReference>
<evidence type="ECO:0000313" key="4">
    <source>
        <dbReference type="EMBL" id="KAK7868732.1"/>
    </source>
</evidence>
<dbReference type="GO" id="GO:0061608">
    <property type="term" value="F:nuclear import signal receptor activity"/>
    <property type="evidence" value="ECO:0007669"/>
    <property type="project" value="TreeGrafter"/>
</dbReference>
<evidence type="ECO:0008006" key="6">
    <source>
        <dbReference type="Google" id="ProtNLM"/>
    </source>
</evidence>
<feature type="domain" description="Hikeshi-like N-terminal" evidence="2">
    <location>
        <begin position="6"/>
        <end position="129"/>
    </location>
</feature>
<dbReference type="Proteomes" id="UP001378592">
    <property type="component" value="Unassembled WGS sequence"/>
</dbReference>
<proteinExistence type="inferred from homology"/>
<organism evidence="4 5">
    <name type="scientific">Gryllus longicercus</name>
    <dbReference type="NCBI Taxonomy" id="2509291"/>
    <lineage>
        <taxon>Eukaryota</taxon>
        <taxon>Metazoa</taxon>
        <taxon>Ecdysozoa</taxon>
        <taxon>Arthropoda</taxon>
        <taxon>Hexapoda</taxon>
        <taxon>Insecta</taxon>
        <taxon>Pterygota</taxon>
        <taxon>Neoptera</taxon>
        <taxon>Polyneoptera</taxon>
        <taxon>Orthoptera</taxon>
        <taxon>Ensifera</taxon>
        <taxon>Gryllidea</taxon>
        <taxon>Grylloidea</taxon>
        <taxon>Gryllidae</taxon>
        <taxon>Gryllinae</taxon>
        <taxon>Gryllus</taxon>
    </lineage>
</organism>
<dbReference type="GO" id="GO:0005634">
    <property type="term" value="C:nucleus"/>
    <property type="evidence" value="ECO:0007669"/>
    <property type="project" value="TreeGrafter"/>
</dbReference>
<dbReference type="GO" id="GO:0006606">
    <property type="term" value="P:protein import into nucleus"/>
    <property type="evidence" value="ECO:0007669"/>
    <property type="project" value="TreeGrafter"/>
</dbReference>
<dbReference type="PANTHER" id="PTHR12925:SF0">
    <property type="entry name" value="PROTEIN HIKESHI"/>
    <property type="match status" value="1"/>
</dbReference>
<feature type="domain" description="Hikeshi-like C-terminal" evidence="3">
    <location>
        <begin position="138"/>
        <end position="194"/>
    </location>
</feature>
<keyword evidence="5" id="KW-1185">Reference proteome</keyword>
<dbReference type="AlphaFoldDB" id="A0AAN9VVQ7"/>